<dbReference type="Proteomes" id="UP000663874">
    <property type="component" value="Unassembled WGS sequence"/>
</dbReference>
<dbReference type="InterPro" id="IPR043129">
    <property type="entry name" value="ATPase_NBD"/>
</dbReference>
<dbReference type="OrthoDB" id="5404895at2759"/>
<accession>A0A819BMF4</accession>
<dbReference type="EMBL" id="CAJOAX010002554">
    <property type="protein sequence ID" value="CAF3804372.1"/>
    <property type="molecule type" value="Genomic_DNA"/>
</dbReference>
<evidence type="ECO:0000313" key="7">
    <source>
        <dbReference type="EMBL" id="CAF3793909.1"/>
    </source>
</evidence>
<dbReference type="EMBL" id="CAJNOU010000374">
    <property type="protein sequence ID" value="CAF0976456.1"/>
    <property type="molecule type" value="Genomic_DNA"/>
</dbReference>
<comment type="caution">
    <text evidence="8">The sequence shown here is derived from an EMBL/GenBank/DDBJ whole genome shotgun (WGS) entry which is preliminary data.</text>
</comment>
<dbReference type="Gene3D" id="2.40.390.10">
    <property type="entry name" value="CV3147-like"/>
    <property type="match status" value="1"/>
</dbReference>
<dbReference type="Proteomes" id="UP000663889">
    <property type="component" value="Unassembled WGS sequence"/>
</dbReference>
<dbReference type="SUPFAM" id="SSF160991">
    <property type="entry name" value="CV3147-like"/>
    <property type="match status" value="1"/>
</dbReference>
<dbReference type="EMBL" id="CAJOBE010002030">
    <property type="protein sequence ID" value="CAF3793909.1"/>
    <property type="molecule type" value="Genomic_DNA"/>
</dbReference>
<evidence type="ECO:0000313" key="6">
    <source>
        <dbReference type="EMBL" id="CAF0976456.1"/>
    </source>
</evidence>
<evidence type="ECO:0000313" key="5">
    <source>
        <dbReference type="EMBL" id="CAF0890595.1"/>
    </source>
</evidence>
<dbReference type="Gene3D" id="3.40.1610.10">
    <property type="entry name" value="CV3147-like domain"/>
    <property type="match status" value="1"/>
</dbReference>
<evidence type="ECO:0008006" key="10">
    <source>
        <dbReference type="Google" id="ProtNLM"/>
    </source>
</evidence>
<evidence type="ECO:0000259" key="2">
    <source>
        <dbReference type="Pfam" id="PF05378"/>
    </source>
</evidence>
<dbReference type="InterPro" id="IPR048350">
    <property type="entry name" value="S-Me-THD-like_C"/>
</dbReference>
<dbReference type="EMBL" id="CAJNOO010000287">
    <property type="protein sequence ID" value="CAF0890595.1"/>
    <property type="molecule type" value="Genomic_DNA"/>
</dbReference>
<gene>
    <name evidence="7" type="ORF">FNK824_LOCUS14603</name>
    <name evidence="8" type="ORF">OTI717_LOCUS18462</name>
    <name evidence="5" type="ORF">RFH988_LOCUS8458</name>
    <name evidence="6" type="ORF">SEV965_LOCUS9525</name>
</gene>
<evidence type="ECO:0000259" key="3">
    <source>
        <dbReference type="Pfam" id="PF06032"/>
    </source>
</evidence>
<dbReference type="SUPFAM" id="SSF53067">
    <property type="entry name" value="Actin-like ATPase domain"/>
    <property type="match status" value="1"/>
</dbReference>
<dbReference type="Pfam" id="PF06032">
    <property type="entry name" value="S-Me-THD_N"/>
    <property type="match status" value="1"/>
</dbReference>
<evidence type="ECO:0000259" key="4">
    <source>
        <dbReference type="Pfam" id="PF20906"/>
    </source>
</evidence>
<dbReference type="AlphaFoldDB" id="A0A819BMF4"/>
<evidence type="ECO:0000259" key="1">
    <source>
        <dbReference type="Pfam" id="PF01968"/>
    </source>
</evidence>
<feature type="domain" description="Hydantoinase/oxoprolinase N-terminal" evidence="2">
    <location>
        <begin position="16"/>
        <end position="77"/>
    </location>
</feature>
<dbReference type="InterPro" id="IPR002821">
    <property type="entry name" value="Hydantoinase_A"/>
</dbReference>
<dbReference type="InterPro" id="IPR027479">
    <property type="entry name" value="S-Me-THD_N_sf"/>
</dbReference>
<dbReference type="GO" id="GO:0016787">
    <property type="term" value="F:hydrolase activity"/>
    <property type="evidence" value="ECO:0007669"/>
    <property type="project" value="InterPro"/>
</dbReference>
<evidence type="ECO:0000313" key="8">
    <source>
        <dbReference type="EMBL" id="CAF3804372.1"/>
    </source>
</evidence>
<reference evidence="8" key="1">
    <citation type="submission" date="2021-02" db="EMBL/GenBank/DDBJ databases">
        <authorList>
            <person name="Nowell W R."/>
        </authorList>
    </citation>
    <scope>NUCLEOTIDE SEQUENCE</scope>
</reference>
<feature type="domain" description="S-Me-THD N-terminal" evidence="3">
    <location>
        <begin position="421"/>
        <end position="588"/>
    </location>
</feature>
<dbReference type="InterPro" id="IPR024071">
    <property type="entry name" value="S-Me-THD_C_sf"/>
</dbReference>
<organism evidence="8 9">
    <name type="scientific">Rotaria sordida</name>
    <dbReference type="NCBI Taxonomy" id="392033"/>
    <lineage>
        <taxon>Eukaryota</taxon>
        <taxon>Metazoa</taxon>
        <taxon>Spiralia</taxon>
        <taxon>Gnathifera</taxon>
        <taxon>Rotifera</taxon>
        <taxon>Eurotatoria</taxon>
        <taxon>Bdelloidea</taxon>
        <taxon>Philodinida</taxon>
        <taxon>Philodinidae</taxon>
        <taxon>Rotaria</taxon>
    </lineage>
</organism>
<feature type="domain" description="S-Me-THD-like C-terminal" evidence="4">
    <location>
        <begin position="596"/>
        <end position="778"/>
    </location>
</feature>
<dbReference type="InterPro" id="IPR008040">
    <property type="entry name" value="Hydant_A_N"/>
</dbReference>
<proteinExistence type="predicted"/>
<protein>
    <recommendedName>
        <fullName evidence="10">Hydantoinase</fullName>
    </recommendedName>
</protein>
<sequence length="795" mass="86180">MANWPDDLKQQVDGLTVLVSGGYRFDGVLITPLDEQEIRAVIRRALALDIRSFCVCGVFSPSRSDQEERVAELIREESADVYITLSHEVAGLGLSERENAAILNACLRPLAEHTMKGLKQALPAGLPLFLTRNDGTLLSAERCAHLPVLTFVSGPTNSMVGAVHLTGIQNGIVVDIGGTSTDIGVIINGRPRHRHTNVQLVDGIRVNMSMPDVLSLPLGGGTVIHVDEDGRKTRVGPDSVGYKLTTEALAFGGQVMTGTDVALAAGLVSGIIRPPHFEVCNAIGAALCAVSGTVESIVDLIPTSVDGGIQRNCELDRLKLAAYEQCVRNGAHRNTIRLVEMEQVPLAYHPDGHKHRVLITAIGELNLSELEQYHEEDREQRLVSEVKLGVPQNIQPPIYIDMTNKRPVFDENGAWIIDSIDIEYIAYGAGILDYLWTIDHVSGCGGGGESYRNKLASLEVLRRNHGKMRVIPPSSLDPSTDLAVGVGFMGAPTVGAEYVHNGKECLQAVKAIEAHLACSITAVFSNEIGGSNAFIGLMVAAKKNVPCIDCDGMGRAFPRLDHVLSVIRGQRVTPTSLCDVHGHTILCTSDKATNGQELENFLREECTKMGLTGGICDPPMTGEEVQQYTIHHSLSRAWFLGEAKFNNRTDVIQAVVRAGHGRILLSNGKVSNVERNTGAGFVRGHLTIETTEGQILTIDFQNENLIARFGEKEVIASVPDLITLVEQESGDPLSTETVKYGCRVSVLVLPAPEPMITSEALRSVGPKAFGYDYQYTPITNQSPIRSVWDVYYKKS</sequence>
<dbReference type="PANTHER" id="PTHR11365">
    <property type="entry name" value="5-OXOPROLINASE RELATED"/>
    <property type="match status" value="1"/>
</dbReference>
<feature type="domain" description="Hydantoinase A/oxoprolinase" evidence="1">
    <location>
        <begin position="97"/>
        <end position="268"/>
    </location>
</feature>
<evidence type="ECO:0000313" key="9">
    <source>
        <dbReference type="Proteomes" id="UP000663823"/>
    </source>
</evidence>
<name>A0A819BMF4_9BILA</name>
<dbReference type="Pfam" id="PF20906">
    <property type="entry name" value="S-Me-THD_C"/>
    <property type="match status" value="1"/>
</dbReference>
<dbReference type="Proteomes" id="UP000663823">
    <property type="component" value="Unassembled WGS sequence"/>
</dbReference>
<dbReference type="Pfam" id="PF01968">
    <property type="entry name" value="Hydantoinase_A"/>
    <property type="match status" value="1"/>
</dbReference>
<dbReference type="Proteomes" id="UP000663882">
    <property type="component" value="Unassembled WGS sequence"/>
</dbReference>
<dbReference type="InterPro" id="IPR045079">
    <property type="entry name" value="Oxoprolinase-like"/>
</dbReference>
<dbReference type="Pfam" id="PF05378">
    <property type="entry name" value="Hydant_A_N"/>
    <property type="match status" value="1"/>
</dbReference>
<dbReference type="InterPro" id="IPR010318">
    <property type="entry name" value="S-Me-THD_N"/>
</dbReference>